<evidence type="ECO:0000256" key="5">
    <source>
        <dbReference type="HAMAP-Rule" id="MF_00214"/>
    </source>
</evidence>
<reference evidence="6 7" key="1">
    <citation type="journal article" date="2019" name="Int. J. Syst. Evol. Microbiol.">
        <title>Clostridium fermenticellae sp. nov., isolated from the mud in a fermentation cellar for the production of the Chinese liquor, baijiu.</title>
        <authorList>
            <person name="Xu P.X."/>
            <person name="Chai L.J."/>
            <person name="Qiu T."/>
            <person name="Zhang X.J."/>
            <person name="Lu Z.M."/>
            <person name="Xiao C."/>
            <person name="Wang S.T."/>
            <person name="Shen C.H."/>
            <person name="Shi J.S."/>
            <person name="Xu Z.H."/>
        </authorList>
    </citation>
    <scope>NUCLEOTIDE SEQUENCE [LARGE SCALE GENOMIC DNA]</scope>
    <source>
        <strain evidence="6 7">JN500901</strain>
    </source>
</reference>
<comment type="similarity">
    <text evidence="5">Belongs to the type-I 3-dehydroquinase family.</text>
</comment>
<dbReference type="GO" id="GO:0009073">
    <property type="term" value="P:aromatic amino acid family biosynthetic process"/>
    <property type="evidence" value="ECO:0007669"/>
    <property type="project" value="UniProtKB-KW"/>
</dbReference>
<dbReference type="GO" id="GO:0009423">
    <property type="term" value="P:chorismate biosynthetic process"/>
    <property type="evidence" value="ECO:0007669"/>
    <property type="project" value="UniProtKB-UniRule"/>
</dbReference>
<evidence type="ECO:0000256" key="3">
    <source>
        <dbReference type="ARBA" id="ARBA00023239"/>
    </source>
</evidence>
<name>A0A386H5Y8_9CLOT</name>
<dbReference type="EMBL" id="CP032416">
    <property type="protein sequence ID" value="AYD41157.1"/>
    <property type="molecule type" value="Genomic_DNA"/>
</dbReference>
<comment type="function">
    <text evidence="5">Involved in the third step of the chorismate pathway, which leads to the biosynthesis of aromatic amino acids. Catalyzes the cis-dehydration of 3-dehydroquinate (DHQ) and introduces the first double bond of the aromatic ring to yield 3-dehydroshikimate.</text>
</comment>
<keyword evidence="3 5" id="KW-0456">Lyase</keyword>
<dbReference type="PANTHER" id="PTHR43699">
    <property type="entry name" value="3-DEHYDROQUINATE DEHYDRATASE"/>
    <property type="match status" value="1"/>
</dbReference>
<dbReference type="RefSeq" id="WP_119973753.1">
    <property type="nucleotide sequence ID" value="NZ_CP032416.1"/>
</dbReference>
<dbReference type="InterPro" id="IPR001381">
    <property type="entry name" value="DHquinase_I"/>
</dbReference>
<comment type="caution">
    <text evidence="5">Lacks conserved residue(s) required for the propagation of feature annotation.</text>
</comment>
<dbReference type="Proteomes" id="UP000266301">
    <property type="component" value="Chromosome"/>
</dbReference>
<gene>
    <name evidence="5" type="primary">aroD</name>
    <name evidence="6" type="ORF">D4Z93_11785</name>
</gene>
<dbReference type="NCBIfam" id="TIGR01093">
    <property type="entry name" value="aroD"/>
    <property type="match status" value="1"/>
</dbReference>
<dbReference type="GO" id="GO:0008652">
    <property type="term" value="P:amino acid biosynthetic process"/>
    <property type="evidence" value="ECO:0007669"/>
    <property type="project" value="UniProtKB-KW"/>
</dbReference>
<dbReference type="FunFam" id="3.20.20.70:FF:000047">
    <property type="entry name" value="3-dehydroquinate dehydratase"/>
    <property type="match status" value="1"/>
</dbReference>
<comment type="pathway">
    <text evidence="5">Metabolic intermediate biosynthesis; chorismate biosynthesis; chorismate from D-erythrose 4-phosphate and phosphoenolpyruvate: step 3/7.</text>
</comment>
<feature type="active site" description="Schiff-base intermediate with substrate" evidence="5">
    <location>
        <position position="172"/>
    </location>
</feature>
<protein>
    <recommendedName>
        <fullName evidence="5">3-dehydroquinate dehydratase</fullName>
        <shortName evidence="5">3-dehydroquinase</shortName>
        <ecNumber evidence="5">4.2.1.10</ecNumber>
    </recommendedName>
    <alternativeName>
        <fullName evidence="5">Type I DHQase</fullName>
    </alternativeName>
    <alternativeName>
        <fullName evidence="5">Type I dehydroquinase</fullName>
        <shortName evidence="5">DHQ1</shortName>
    </alternativeName>
</protein>
<dbReference type="GO" id="GO:0003855">
    <property type="term" value="F:3-dehydroquinate dehydratase activity"/>
    <property type="evidence" value="ECO:0007669"/>
    <property type="project" value="UniProtKB-UniRule"/>
</dbReference>
<keyword evidence="7" id="KW-1185">Reference proteome</keyword>
<comment type="catalytic activity">
    <reaction evidence="1 5">
        <text>3-dehydroquinate = 3-dehydroshikimate + H2O</text>
        <dbReference type="Rhea" id="RHEA:21096"/>
        <dbReference type="ChEBI" id="CHEBI:15377"/>
        <dbReference type="ChEBI" id="CHEBI:16630"/>
        <dbReference type="ChEBI" id="CHEBI:32364"/>
        <dbReference type="EC" id="4.2.1.10"/>
    </reaction>
</comment>
<dbReference type="KEGG" id="cfer:D4Z93_11785"/>
<feature type="binding site" evidence="5">
    <location>
        <position position="238"/>
    </location>
    <ligand>
        <name>3-dehydroquinate</name>
        <dbReference type="ChEBI" id="CHEBI:32364"/>
    </ligand>
</feature>
<feature type="active site" description="Proton donor/acceptor" evidence="5">
    <location>
        <position position="145"/>
    </location>
</feature>
<keyword evidence="5" id="KW-0028">Amino-acid biosynthesis</keyword>
<keyword evidence="4 5" id="KW-0704">Schiff base</keyword>
<dbReference type="EC" id="4.2.1.10" evidence="5"/>
<dbReference type="Gene3D" id="3.20.20.70">
    <property type="entry name" value="Aldolase class I"/>
    <property type="match status" value="1"/>
</dbReference>
<feature type="binding site" evidence="5">
    <location>
        <position position="83"/>
    </location>
    <ligand>
        <name>3-dehydroquinate</name>
        <dbReference type="ChEBI" id="CHEBI:32364"/>
    </ligand>
</feature>
<evidence type="ECO:0000256" key="4">
    <source>
        <dbReference type="ARBA" id="ARBA00023270"/>
    </source>
</evidence>
<sequence>MKNVVKVRKVILGDGIPKIAVPFMGKTDEELIGDINILKTVKLDIVEWRMDYYEDVENIEKVKNILSKIRIKLEDIPLLVTFRTAKEGGEREITPEYYSELNKAIVATKNADLIDIELFTVNFEVIKDIVCEAHKNGVKVIMSNHDFGKTPSKDEIVSRLSKMQDLGADIPKIAVMPSNPDDVIELLSATNEMRRDHDRTPVITMSMGGLGVISRVAGEVFGSALTFGSAKKASAPGQLQADELYKILKLITMTK</sequence>
<evidence type="ECO:0000313" key="7">
    <source>
        <dbReference type="Proteomes" id="UP000266301"/>
    </source>
</evidence>
<evidence type="ECO:0000256" key="1">
    <source>
        <dbReference type="ARBA" id="ARBA00001864"/>
    </source>
</evidence>
<dbReference type="SUPFAM" id="SSF51569">
    <property type="entry name" value="Aldolase"/>
    <property type="match status" value="1"/>
</dbReference>
<comment type="subunit">
    <text evidence="5">Homodimer.</text>
</comment>
<dbReference type="PANTHER" id="PTHR43699:SF1">
    <property type="entry name" value="3-DEHYDROQUINATE DEHYDRATASE"/>
    <property type="match status" value="1"/>
</dbReference>
<organism evidence="6 7">
    <name type="scientific">Clostridium fermenticellae</name>
    <dbReference type="NCBI Taxonomy" id="2068654"/>
    <lineage>
        <taxon>Bacteria</taxon>
        <taxon>Bacillati</taxon>
        <taxon>Bacillota</taxon>
        <taxon>Clostridia</taxon>
        <taxon>Eubacteriales</taxon>
        <taxon>Clostridiaceae</taxon>
        <taxon>Clostridium</taxon>
    </lineage>
</organism>
<dbReference type="AlphaFoldDB" id="A0A386H5Y8"/>
<dbReference type="OrthoDB" id="9813659at2"/>
<dbReference type="Pfam" id="PF01487">
    <property type="entry name" value="DHquinase_I"/>
    <property type="match status" value="1"/>
</dbReference>
<dbReference type="CDD" id="cd00502">
    <property type="entry name" value="DHQase_I"/>
    <property type="match status" value="1"/>
</dbReference>
<proteinExistence type="inferred from homology"/>
<accession>A0A386H5Y8</accession>
<dbReference type="UniPathway" id="UPA00053">
    <property type="reaction ID" value="UER00086"/>
</dbReference>
<dbReference type="InterPro" id="IPR013785">
    <property type="entry name" value="Aldolase_TIM"/>
</dbReference>
<dbReference type="GO" id="GO:0046279">
    <property type="term" value="P:3,4-dihydroxybenzoate biosynthetic process"/>
    <property type="evidence" value="ECO:0007669"/>
    <property type="project" value="TreeGrafter"/>
</dbReference>
<feature type="binding site" evidence="5">
    <location>
        <begin position="47"/>
        <end position="49"/>
    </location>
    <ligand>
        <name>3-dehydroquinate</name>
        <dbReference type="ChEBI" id="CHEBI:32364"/>
    </ligand>
</feature>
<dbReference type="InterPro" id="IPR050146">
    <property type="entry name" value="Type-I_3-dehydroquinase"/>
</dbReference>
<feature type="binding site" evidence="5">
    <location>
        <position position="215"/>
    </location>
    <ligand>
        <name>3-dehydroquinate</name>
        <dbReference type="ChEBI" id="CHEBI:32364"/>
    </ligand>
</feature>
<evidence type="ECO:0000256" key="2">
    <source>
        <dbReference type="ARBA" id="ARBA00023141"/>
    </source>
</evidence>
<evidence type="ECO:0000313" key="6">
    <source>
        <dbReference type="EMBL" id="AYD41157.1"/>
    </source>
</evidence>
<feature type="binding site" evidence="5">
    <location>
        <position position="234"/>
    </location>
    <ligand>
        <name>3-dehydroquinate</name>
        <dbReference type="ChEBI" id="CHEBI:32364"/>
    </ligand>
</feature>
<keyword evidence="2 5" id="KW-0057">Aromatic amino acid biosynthesis</keyword>
<dbReference type="HAMAP" id="MF_00214">
    <property type="entry name" value="AroD"/>
    <property type="match status" value="1"/>
</dbReference>